<dbReference type="PANTHER" id="PTHR30514:SF10">
    <property type="entry name" value="MURR_RPIR FAMILY TRANSCRIPTIONAL REGULATOR"/>
    <property type="match status" value="1"/>
</dbReference>
<reference evidence="6 7" key="1">
    <citation type="journal article" date="2017" name="Int. J. Syst. Evol. Microbiol.">
        <title>Bacillus mangrovi sp. nov., isolated from a sediment sample from a mangrove forest.</title>
        <authorList>
            <person name="Gupta V."/>
            <person name="Singh P.K."/>
            <person name="Korpole S."/>
            <person name="Tanuku N.R.S."/>
            <person name="Pinnaka A.K."/>
        </authorList>
    </citation>
    <scope>NUCLEOTIDE SEQUENCE [LARGE SCALE GENOMIC DNA]</scope>
    <source>
        <strain evidence="6 7">KCTC 33872</strain>
    </source>
</reference>
<evidence type="ECO:0000256" key="2">
    <source>
        <dbReference type="ARBA" id="ARBA00023125"/>
    </source>
</evidence>
<dbReference type="RefSeq" id="WP_162356319.1">
    <property type="nucleotide sequence ID" value="NZ_WMIB01000001.1"/>
</dbReference>
<dbReference type="GO" id="GO:1901135">
    <property type="term" value="P:carbohydrate derivative metabolic process"/>
    <property type="evidence" value="ECO:0007669"/>
    <property type="project" value="InterPro"/>
</dbReference>
<dbReference type="EMBL" id="WMIB01000001">
    <property type="protein sequence ID" value="MTH51917.1"/>
    <property type="molecule type" value="Genomic_DNA"/>
</dbReference>
<evidence type="ECO:0000259" key="4">
    <source>
        <dbReference type="PROSITE" id="PS51071"/>
    </source>
</evidence>
<keyword evidence="3" id="KW-0804">Transcription</keyword>
<dbReference type="PROSITE" id="PS51071">
    <property type="entry name" value="HTH_RPIR"/>
    <property type="match status" value="1"/>
</dbReference>
<evidence type="ECO:0000256" key="3">
    <source>
        <dbReference type="ARBA" id="ARBA00023163"/>
    </source>
</evidence>
<dbReference type="InterPro" id="IPR009057">
    <property type="entry name" value="Homeodomain-like_sf"/>
</dbReference>
<keyword evidence="7" id="KW-1185">Reference proteome</keyword>
<dbReference type="AlphaFoldDB" id="A0A7X2S121"/>
<proteinExistence type="predicted"/>
<name>A0A7X2S121_9BACI</name>
<accession>A0A7X2S121</accession>
<dbReference type="Gene3D" id="3.40.50.10490">
    <property type="entry name" value="Glucose-6-phosphate isomerase like protein, domain 1"/>
    <property type="match status" value="1"/>
</dbReference>
<dbReference type="InterPro" id="IPR035472">
    <property type="entry name" value="RpiR-like_SIS"/>
</dbReference>
<dbReference type="InterPro" id="IPR047640">
    <property type="entry name" value="RpiR-like"/>
</dbReference>
<dbReference type="PANTHER" id="PTHR30514">
    <property type="entry name" value="GLUCOKINASE"/>
    <property type="match status" value="1"/>
</dbReference>
<protein>
    <submittedName>
        <fullName evidence="6">SIS domain-containing protein</fullName>
    </submittedName>
</protein>
<dbReference type="CDD" id="cd05013">
    <property type="entry name" value="SIS_RpiR"/>
    <property type="match status" value="1"/>
</dbReference>
<dbReference type="GO" id="GO:0003700">
    <property type="term" value="F:DNA-binding transcription factor activity"/>
    <property type="evidence" value="ECO:0007669"/>
    <property type="project" value="InterPro"/>
</dbReference>
<dbReference type="InterPro" id="IPR036388">
    <property type="entry name" value="WH-like_DNA-bd_sf"/>
</dbReference>
<sequence>MTKGGLSIITSTMNRLPESERKIAQYILDYPHEAVNSTVQEISKSSNTSGAAVVRLCKSLGLKGFQDLKLRIAGDLLKPAAPGYRDIEPEEPLYTTAMKTASNSIQAITDTSELLDYQQLEQAVRLLLSAGNVHFFGVGASGIVAADAQQKLLRISKQATAFSDLHLVATLIANAKEDDLLFAVSHSGETPEILKILKLAKEKGVRTIGLTHFGQSKMTALCDVCLYTSSSGEAPFRSAATSSRLAQLYVIDVLFLGLAANQYSETVQQIDRTREAIRSITGREK</sequence>
<evidence type="ECO:0000256" key="1">
    <source>
        <dbReference type="ARBA" id="ARBA00023015"/>
    </source>
</evidence>
<dbReference type="Pfam" id="PF01418">
    <property type="entry name" value="HTH_6"/>
    <property type="match status" value="1"/>
</dbReference>
<dbReference type="Pfam" id="PF01380">
    <property type="entry name" value="SIS"/>
    <property type="match status" value="1"/>
</dbReference>
<keyword evidence="1" id="KW-0805">Transcription regulation</keyword>
<comment type="caution">
    <text evidence="6">The sequence shown here is derived from an EMBL/GenBank/DDBJ whole genome shotgun (WGS) entry which is preliminary data.</text>
</comment>
<organism evidence="6 7">
    <name type="scientific">Metabacillus mangrovi</name>
    <dbReference type="NCBI Taxonomy" id="1491830"/>
    <lineage>
        <taxon>Bacteria</taxon>
        <taxon>Bacillati</taxon>
        <taxon>Bacillota</taxon>
        <taxon>Bacilli</taxon>
        <taxon>Bacillales</taxon>
        <taxon>Bacillaceae</taxon>
        <taxon>Metabacillus</taxon>
    </lineage>
</organism>
<dbReference type="SUPFAM" id="SSF53697">
    <property type="entry name" value="SIS domain"/>
    <property type="match status" value="1"/>
</dbReference>
<dbReference type="Gene3D" id="1.10.10.10">
    <property type="entry name" value="Winged helix-like DNA-binding domain superfamily/Winged helix DNA-binding domain"/>
    <property type="match status" value="1"/>
</dbReference>
<dbReference type="PROSITE" id="PS51464">
    <property type="entry name" value="SIS"/>
    <property type="match status" value="1"/>
</dbReference>
<evidence type="ECO:0000259" key="5">
    <source>
        <dbReference type="PROSITE" id="PS51464"/>
    </source>
</evidence>
<dbReference type="GO" id="GO:0097367">
    <property type="term" value="F:carbohydrate derivative binding"/>
    <property type="evidence" value="ECO:0007669"/>
    <property type="project" value="InterPro"/>
</dbReference>
<dbReference type="Proteomes" id="UP000434639">
    <property type="component" value="Unassembled WGS sequence"/>
</dbReference>
<evidence type="ECO:0000313" key="7">
    <source>
        <dbReference type="Proteomes" id="UP000434639"/>
    </source>
</evidence>
<feature type="domain" description="SIS" evidence="5">
    <location>
        <begin position="123"/>
        <end position="264"/>
    </location>
</feature>
<dbReference type="InterPro" id="IPR000281">
    <property type="entry name" value="HTH_RpiR"/>
</dbReference>
<dbReference type="GO" id="GO:0003677">
    <property type="term" value="F:DNA binding"/>
    <property type="evidence" value="ECO:0007669"/>
    <property type="project" value="UniProtKB-KW"/>
</dbReference>
<keyword evidence="2" id="KW-0238">DNA-binding</keyword>
<dbReference type="SUPFAM" id="SSF46689">
    <property type="entry name" value="Homeodomain-like"/>
    <property type="match status" value="1"/>
</dbReference>
<gene>
    <name evidence="6" type="ORF">GKZ89_00750</name>
</gene>
<feature type="domain" description="HTH rpiR-type" evidence="4">
    <location>
        <begin position="3"/>
        <end position="79"/>
    </location>
</feature>
<dbReference type="InterPro" id="IPR001347">
    <property type="entry name" value="SIS_dom"/>
</dbReference>
<dbReference type="InterPro" id="IPR046348">
    <property type="entry name" value="SIS_dom_sf"/>
</dbReference>
<evidence type="ECO:0000313" key="6">
    <source>
        <dbReference type="EMBL" id="MTH51917.1"/>
    </source>
</evidence>